<keyword evidence="9" id="KW-1185">Reference proteome</keyword>
<comment type="catalytic activity">
    <reaction evidence="1">
        <text>S-ubiquitinyl-[E2 ubiquitin-conjugating enzyme]-L-cysteine + [acceptor protein]-L-lysine = [E2 ubiquitin-conjugating enzyme]-L-cysteine + N(6)-ubiquitinyl-[acceptor protein]-L-lysine.</text>
        <dbReference type="EC" id="2.3.2.26"/>
    </reaction>
</comment>
<dbReference type="InterPro" id="IPR044611">
    <property type="entry name" value="E3A/B/C-like"/>
</dbReference>
<keyword evidence="3" id="KW-0808">Transferase</keyword>
<dbReference type="EC" id="2.3.2.26" evidence="2"/>
<reference evidence="9" key="1">
    <citation type="submission" date="2015-09" db="EMBL/GenBank/DDBJ databases">
        <authorList>
            <consortium name="Pathogen Informatics"/>
        </authorList>
    </citation>
    <scope>NUCLEOTIDE SEQUENCE [LARGE SCALE GENOMIC DNA]</scope>
    <source>
        <strain evidence="9">Lake Konstanz</strain>
    </source>
</reference>
<feature type="region of interest" description="Disordered" evidence="6">
    <location>
        <begin position="1"/>
        <end position="22"/>
    </location>
</feature>
<dbReference type="EMBL" id="CYKH01000397">
    <property type="protein sequence ID" value="CUF74066.1"/>
    <property type="molecule type" value="Genomic_DNA"/>
</dbReference>
<evidence type="ECO:0000256" key="3">
    <source>
        <dbReference type="ARBA" id="ARBA00022679"/>
    </source>
</evidence>
<dbReference type="Gene3D" id="3.90.1750.10">
    <property type="entry name" value="Hect, E3 ligase catalytic domains"/>
    <property type="match status" value="1"/>
</dbReference>
<evidence type="ECO:0000256" key="4">
    <source>
        <dbReference type="ARBA" id="ARBA00022786"/>
    </source>
</evidence>
<dbReference type="PANTHER" id="PTHR45700">
    <property type="entry name" value="UBIQUITIN-PROTEIN LIGASE E3C"/>
    <property type="match status" value="1"/>
</dbReference>
<feature type="active site" description="Glycyl thioester intermediate" evidence="5">
    <location>
        <position position="1239"/>
    </location>
</feature>
<evidence type="ECO:0000313" key="9">
    <source>
        <dbReference type="Proteomes" id="UP000051952"/>
    </source>
</evidence>
<feature type="domain" description="HECT" evidence="7">
    <location>
        <begin position="905"/>
        <end position="1271"/>
    </location>
</feature>
<dbReference type="SMART" id="SM00119">
    <property type="entry name" value="HECTc"/>
    <property type="match status" value="1"/>
</dbReference>
<evidence type="ECO:0000256" key="2">
    <source>
        <dbReference type="ARBA" id="ARBA00012485"/>
    </source>
</evidence>
<dbReference type="CDD" id="cd00078">
    <property type="entry name" value="HECTc"/>
    <property type="match status" value="1"/>
</dbReference>
<evidence type="ECO:0000256" key="6">
    <source>
        <dbReference type="SAM" id="MobiDB-lite"/>
    </source>
</evidence>
<dbReference type="Gene3D" id="3.30.2410.10">
    <property type="entry name" value="Hect, E3 ligase catalytic domain"/>
    <property type="match status" value="1"/>
</dbReference>
<accession>A0A0S4ITA0</accession>
<dbReference type="PROSITE" id="PS50237">
    <property type="entry name" value="HECT"/>
    <property type="match status" value="1"/>
</dbReference>
<dbReference type="GO" id="GO:0061630">
    <property type="term" value="F:ubiquitin protein ligase activity"/>
    <property type="evidence" value="ECO:0007669"/>
    <property type="project" value="UniProtKB-EC"/>
</dbReference>
<dbReference type="SUPFAM" id="SSF56204">
    <property type="entry name" value="Hect, E3 ligase catalytic domain"/>
    <property type="match status" value="1"/>
</dbReference>
<dbReference type="VEuPathDB" id="TriTrypDB:BSAL_65325"/>
<dbReference type="InterPro" id="IPR035983">
    <property type="entry name" value="Hect_E3_ubiquitin_ligase"/>
</dbReference>
<dbReference type="Pfam" id="PF00632">
    <property type="entry name" value="HECT"/>
    <property type="match status" value="1"/>
</dbReference>
<evidence type="ECO:0000313" key="8">
    <source>
        <dbReference type="EMBL" id="CUF74066.1"/>
    </source>
</evidence>
<proteinExistence type="predicted"/>
<evidence type="ECO:0000256" key="5">
    <source>
        <dbReference type="PROSITE-ProRule" id="PRU00104"/>
    </source>
</evidence>
<name>A0A0S4ITA0_BODSA</name>
<dbReference type="AlphaFoldDB" id="A0A0S4ITA0"/>
<sequence length="1271" mass="138869">MFSRTSGFGQRKPGDPATPAVSGVVIPLTSSSTGVVSAERNLSPKQKIAGERLRKFLTSVVEKRSAVRALLLSENAPQPQCPNAQVVWHVRLLHLALLKSWIRVAPKPLANINTSATSWSACPDGLLLLQGLSKCFKSLLPLEKSVKSMALHETTKLKGEISSKVVLRLLIKLTQCAASIIAMNQRGTGVPACPPLLLCAVQFMLAARAGQAGGDAIAAAACSEETTMDSISVILFSATSHSLLRVSTRSNASPLSAPQLTRTTVFELLGQYIKATDGANAPPLSQQETLISEAVFKAAWSALDSAHRSQVAAGSAAVSDAAAASVVQSFCLHLLPSRGNALRAFANVAGDDVITLTRRNVIVAWLGRRFPCPATLPTANVQLIIKLVLLQLHLLGKLLNVVEDTDGGIGLELRNVIDESTLWWWEGIMTASPALSSSTSPATHVPLVSDVAKEFSKAIGRDMSGWCEAFAAAWKNAKLVNMLCVPPEIAPGAHQKKSSSKKSEGLLAELRKLTADDAVKAAAACAATAVPWSQSLLRKDHDVTADVLEVTMTSFFLTFHPPLWVRGATLLALSCVDALQPLHMLAYHGPRVVHRLLSACLVDTLVPTALDMLYVLDLKALQQSKTTTASFLPRQSSMLSFVSSTVRAMALVTNGVVGLLMQLAHHLLIVSGDNDVERAGCPVPMDQLHAMVDLCNVYLLSVTKRLLSPSTARVTSGTPVTSLTVLRNEITDGWLREDPFRLRPTMSTFVRALMDISLRIPRITHFNPNLRKKEQEALSVQQGHDDERFWYLDTDLQDELFPGSYRAASLLDKKSSSSKKRTDALTCAWNPLQVAVLQVTPHVVPFALRIEYFTRHLAEDRRKFVGTRDSSNLKLGMRIRRDHMLEDLIEQLSLVRASNPNLAVDGKFLRAKWHIQLIDRAGMAEAGIDAGGVFKEFMERVVKESFNPNLGLFVPVEPAEGDDAAATTATASRVLHPNPHARQALGMESHAPQAHLEYLRFLGILVAKAIYEGVVLNLEFAPSFLNNLLGRRNCIDDLKAVDAQQFRSLQLLKGMENVADAELYFCVEEEVLGVRNTIDLVPNGQNIQVTSENVVRYMHLVAHHMLVKRNKDETSSFAAGFFEILPRNVVTFLFNRRELQQLISGRNGLRLDVEDLKNNSRLVGGIEAGSRTLTLLWEVLEDMSAEDQAKFLQFCTGSSKPPLLGFASMNPPFSIRGVEEGSVLNFLVDLDRLPSASTCFNLLKLPLYRNKSNMQDKLLQAIRSDSGFQLS</sequence>
<evidence type="ECO:0000256" key="1">
    <source>
        <dbReference type="ARBA" id="ARBA00000885"/>
    </source>
</evidence>
<dbReference type="OrthoDB" id="8068875at2759"/>
<dbReference type="PANTHER" id="PTHR45700:SF2">
    <property type="entry name" value="UBIQUITIN-PROTEIN LIGASE E3C"/>
    <property type="match status" value="1"/>
</dbReference>
<dbReference type="FunFam" id="3.30.2160.10:FF:000002">
    <property type="entry name" value="Putative Ubiquitin-protein ligase E3C"/>
    <property type="match status" value="1"/>
</dbReference>
<dbReference type="Gene3D" id="3.30.2160.10">
    <property type="entry name" value="Hect, E3 ligase catalytic domain"/>
    <property type="match status" value="1"/>
</dbReference>
<gene>
    <name evidence="8" type="ORF">BSAL_65325</name>
</gene>
<dbReference type="GO" id="GO:0000209">
    <property type="term" value="P:protein polyubiquitination"/>
    <property type="evidence" value="ECO:0007669"/>
    <property type="project" value="InterPro"/>
</dbReference>
<protein>
    <recommendedName>
        <fullName evidence="2">HECT-type E3 ubiquitin transferase</fullName>
        <ecNumber evidence="2">2.3.2.26</ecNumber>
    </recommendedName>
</protein>
<evidence type="ECO:0000259" key="7">
    <source>
        <dbReference type="PROSITE" id="PS50237"/>
    </source>
</evidence>
<keyword evidence="4 5" id="KW-0833">Ubl conjugation pathway</keyword>
<organism evidence="8 9">
    <name type="scientific">Bodo saltans</name>
    <name type="common">Flagellated protozoan</name>
    <dbReference type="NCBI Taxonomy" id="75058"/>
    <lineage>
        <taxon>Eukaryota</taxon>
        <taxon>Discoba</taxon>
        <taxon>Euglenozoa</taxon>
        <taxon>Kinetoplastea</taxon>
        <taxon>Metakinetoplastina</taxon>
        <taxon>Eubodonida</taxon>
        <taxon>Bodonidae</taxon>
        <taxon>Bodo</taxon>
    </lineage>
</organism>
<dbReference type="GO" id="GO:0006511">
    <property type="term" value="P:ubiquitin-dependent protein catabolic process"/>
    <property type="evidence" value="ECO:0007669"/>
    <property type="project" value="TreeGrafter"/>
</dbReference>
<dbReference type="Proteomes" id="UP000051952">
    <property type="component" value="Unassembled WGS sequence"/>
</dbReference>
<dbReference type="InterPro" id="IPR000569">
    <property type="entry name" value="HECT_dom"/>
</dbReference>